<sequence>MEIALEAYNMGLFKSKTACARAYSVPKSTLIVSGEVGSTLVVSRSSLATGFLASNEMSDYEGCTKEEGEAVC</sequence>
<dbReference type="Proteomes" id="UP001610563">
    <property type="component" value="Unassembled WGS sequence"/>
</dbReference>
<accession>A0ABR4FL65</accession>
<proteinExistence type="predicted"/>
<feature type="non-terminal residue" evidence="1">
    <location>
        <position position="1"/>
    </location>
</feature>
<comment type="caution">
    <text evidence="1">The sequence shown here is derived from an EMBL/GenBank/DDBJ whole genome shotgun (WGS) entry which is preliminary data.</text>
</comment>
<protein>
    <recommendedName>
        <fullName evidence="3">HTH psq-type domain-containing protein</fullName>
    </recommendedName>
</protein>
<keyword evidence="2" id="KW-1185">Reference proteome</keyword>
<evidence type="ECO:0000313" key="1">
    <source>
        <dbReference type="EMBL" id="KAL2783975.1"/>
    </source>
</evidence>
<organism evidence="1 2">
    <name type="scientific">Aspergillus keveii</name>
    <dbReference type="NCBI Taxonomy" id="714993"/>
    <lineage>
        <taxon>Eukaryota</taxon>
        <taxon>Fungi</taxon>
        <taxon>Dikarya</taxon>
        <taxon>Ascomycota</taxon>
        <taxon>Pezizomycotina</taxon>
        <taxon>Eurotiomycetes</taxon>
        <taxon>Eurotiomycetidae</taxon>
        <taxon>Eurotiales</taxon>
        <taxon>Aspergillaceae</taxon>
        <taxon>Aspergillus</taxon>
        <taxon>Aspergillus subgen. Nidulantes</taxon>
    </lineage>
</organism>
<evidence type="ECO:0008006" key="3">
    <source>
        <dbReference type="Google" id="ProtNLM"/>
    </source>
</evidence>
<reference evidence="1 2" key="1">
    <citation type="submission" date="2024-07" db="EMBL/GenBank/DDBJ databases">
        <title>Section-level genome sequencing and comparative genomics of Aspergillus sections Usti and Cavernicolus.</title>
        <authorList>
            <consortium name="Lawrence Berkeley National Laboratory"/>
            <person name="Nybo J.L."/>
            <person name="Vesth T.C."/>
            <person name="Theobald S."/>
            <person name="Frisvad J.C."/>
            <person name="Larsen T.O."/>
            <person name="Kjaerboelling I."/>
            <person name="Rothschild-Mancinelli K."/>
            <person name="Lyhne E.K."/>
            <person name="Kogle M.E."/>
            <person name="Barry K."/>
            <person name="Clum A."/>
            <person name="Na H."/>
            <person name="Ledsgaard L."/>
            <person name="Lin J."/>
            <person name="Lipzen A."/>
            <person name="Kuo A."/>
            <person name="Riley R."/>
            <person name="Mondo S."/>
            <person name="Labutti K."/>
            <person name="Haridas S."/>
            <person name="Pangalinan J."/>
            <person name="Salamov A.A."/>
            <person name="Simmons B.A."/>
            <person name="Magnuson J.K."/>
            <person name="Chen J."/>
            <person name="Drula E."/>
            <person name="Henrissat B."/>
            <person name="Wiebenga A."/>
            <person name="Lubbers R.J."/>
            <person name="Gomes A.C."/>
            <person name="Makela M.R."/>
            <person name="Stajich J."/>
            <person name="Grigoriev I.V."/>
            <person name="Mortensen U.H."/>
            <person name="De Vries R.P."/>
            <person name="Baker S.E."/>
            <person name="Andersen M.R."/>
        </authorList>
    </citation>
    <scope>NUCLEOTIDE SEQUENCE [LARGE SCALE GENOMIC DNA]</scope>
    <source>
        <strain evidence="1 2">CBS 209.92</strain>
    </source>
</reference>
<dbReference type="EMBL" id="JBFTWV010000201">
    <property type="protein sequence ID" value="KAL2783975.1"/>
    <property type="molecule type" value="Genomic_DNA"/>
</dbReference>
<evidence type="ECO:0000313" key="2">
    <source>
        <dbReference type="Proteomes" id="UP001610563"/>
    </source>
</evidence>
<gene>
    <name evidence="1" type="ORF">BJX66DRAFT_317521</name>
</gene>
<name>A0ABR4FL65_9EURO</name>